<evidence type="ECO:0000313" key="4">
    <source>
        <dbReference type="EMBL" id="PUW02633.1"/>
    </source>
</evidence>
<evidence type="ECO:0000313" key="3">
    <source>
        <dbReference type="EMBL" id="NYV42359.1"/>
    </source>
</evidence>
<dbReference type="EMBL" id="NCTU01000011">
    <property type="protein sequence ID" value="PUW02633.1"/>
    <property type="molecule type" value="Genomic_DNA"/>
</dbReference>
<dbReference type="EMBL" id="JABTXY010000023">
    <property type="protein sequence ID" value="NYV42359.1"/>
    <property type="molecule type" value="Genomic_DNA"/>
</dbReference>
<proteinExistence type="predicted"/>
<protein>
    <submittedName>
        <fullName evidence="3">DUF1127 domain-containing protein</fullName>
    </submittedName>
</protein>
<reference evidence="3 7" key="3">
    <citation type="submission" date="2020-05" db="EMBL/GenBank/DDBJ databases">
        <title>The draft genome of Cronobacter sakazakii strain 145005.</title>
        <authorList>
            <person name="Yang J."/>
            <person name="Liu L."/>
            <person name="Feng Y."/>
            <person name="Zong Z."/>
        </authorList>
    </citation>
    <scope>NUCLEOTIDE SEQUENCE [LARGE SCALE GENOMIC DNA]</scope>
    <source>
        <strain evidence="3 7">145005</strain>
    </source>
</reference>
<dbReference type="GeneID" id="56732102"/>
<evidence type="ECO:0000259" key="1">
    <source>
        <dbReference type="Pfam" id="PF06568"/>
    </source>
</evidence>
<dbReference type="Proteomes" id="UP000244856">
    <property type="component" value="Unassembled WGS sequence"/>
</dbReference>
<dbReference type="InterPro" id="IPR009506">
    <property type="entry name" value="YjiS-like"/>
</dbReference>
<name>A0A2S9UDP7_CROSK</name>
<evidence type="ECO:0000313" key="6">
    <source>
        <dbReference type="Proteomes" id="UP000439917"/>
    </source>
</evidence>
<dbReference type="Pfam" id="PF06568">
    <property type="entry name" value="YjiS-like"/>
    <property type="match status" value="1"/>
</dbReference>
<dbReference type="RefSeq" id="WP_004387107.1">
    <property type="nucleotide sequence ID" value="NZ_CAWNSY010000002.1"/>
</dbReference>
<sequence length="54" mass="6758">MEFHENRPRRPFIGFILIWRAWKAWRLRAQTRKVLSRMNEAQLRDVGLRRDDTY</sequence>
<reference evidence="4 5" key="1">
    <citation type="submission" date="2017-04" db="EMBL/GenBank/DDBJ databases">
        <title>Cronobacter sakazakii, ST83 Lineage Isolates.</title>
        <authorList>
            <person name="Chase H."/>
            <person name="Tall B."/>
            <person name="Gopinath G."/>
            <person name="Lehner A."/>
        </authorList>
    </citation>
    <scope>NUCLEOTIDE SEQUENCE [LARGE SCALE GENOMIC DNA]</scope>
    <source>
        <strain evidence="4 5">MOD1_Comp15</strain>
    </source>
</reference>
<evidence type="ECO:0000313" key="2">
    <source>
        <dbReference type="EMBL" id="KAB0877333.1"/>
    </source>
</evidence>
<dbReference type="EMBL" id="WAGF01000013">
    <property type="protein sequence ID" value="KAB0877333.1"/>
    <property type="molecule type" value="Genomic_DNA"/>
</dbReference>
<evidence type="ECO:0000313" key="7">
    <source>
        <dbReference type="Proteomes" id="UP000548673"/>
    </source>
</evidence>
<dbReference type="AlphaFoldDB" id="A0A2S9UDP7"/>
<dbReference type="STRING" id="28141.CSK29544_00354"/>
<organism evidence="3 7">
    <name type="scientific">Cronobacter sakazakii</name>
    <name type="common">Enterobacter sakazakii</name>
    <dbReference type="NCBI Taxonomy" id="28141"/>
    <lineage>
        <taxon>Bacteria</taxon>
        <taxon>Pseudomonadati</taxon>
        <taxon>Pseudomonadota</taxon>
        <taxon>Gammaproteobacteria</taxon>
        <taxon>Enterobacterales</taxon>
        <taxon>Enterobacteriaceae</taxon>
        <taxon>Cronobacter</taxon>
    </lineage>
</organism>
<dbReference type="Proteomes" id="UP000548673">
    <property type="component" value="Unassembled WGS sequence"/>
</dbReference>
<evidence type="ECO:0000313" key="5">
    <source>
        <dbReference type="Proteomes" id="UP000244856"/>
    </source>
</evidence>
<feature type="domain" description="YjiS-like" evidence="1">
    <location>
        <begin position="18"/>
        <end position="52"/>
    </location>
</feature>
<accession>A0A2S9UDP7</accession>
<reference evidence="2 6" key="2">
    <citation type="submission" date="2019-09" db="EMBL/GenBank/DDBJ databases">
        <title>Prevalence, distribution, and phylogeny of type two toxin-antitoxin genes possessed by Cronobacter species where C. sakazakii homologs follow sequence type lineages.</title>
        <authorList>
            <person name="Finkelstein S."/>
            <person name="Negrete F."/>
            <person name="Jang H."/>
            <person name="Gopinath G.R."/>
            <person name="Tall B.D."/>
        </authorList>
    </citation>
    <scope>NUCLEOTIDE SEQUENCE [LARGE SCALE GENOMIC DNA]</scope>
    <source>
        <strain evidence="2 6">MOD1_Comp4</strain>
    </source>
</reference>
<dbReference type="Proteomes" id="UP000439917">
    <property type="component" value="Unassembled WGS sequence"/>
</dbReference>
<comment type="caution">
    <text evidence="3">The sequence shown here is derived from an EMBL/GenBank/DDBJ whole genome shotgun (WGS) entry which is preliminary data.</text>
</comment>
<gene>
    <name evidence="4" type="ORF">B7T07_16905</name>
    <name evidence="2" type="ORF">FZI38_14470</name>
    <name evidence="3" type="ORF">HRR37_08225</name>
</gene>
<dbReference type="KEGG" id="csj:CSK29544_00354"/>